<protein>
    <submittedName>
        <fullName evidence="1">Uncharacterized protein</fullName>
    </submittedName>
</protein>
<gene>
    <name evidence="1" type="ORF">UTRI_03683</name>
</gene>
<accession>A0A5C3E2R1</accession>
<evidence type="ECO:0000313" key="2">
    <source>
        <dbReference type="Proteomes" id="UP000324022"/>
    </source>
</evidence>
<sequence>MISGLRCFDSTRTKGVRGCEHTVTVTLLHSNYKILSRKKEQQSPSPTQLSISLKACMGGMAADKHWQSASKTHRHFLCHGISLQPGTLPICSCNAVVHLRTPQAFDIAPHEREKVGSSGHRPHNNRPRHAHDSIAYARLAVSRLEPTRLHAPTGGMDCR</sequence>
<dbReference type="AlphaFoldDB" id="A0A5C3E2R1"/>
<dbReference type="Proteomes" id="UP000324022">
    <property type="component" value="Unassembled WGS sequence"/>
</dbReference>
<organism evidence="1 2">
    <name type="scientific">Ustilago trichophora</name>
    <dbReference type="NCBI Taxonomy" id="86804"/>
    <lineage>
        <taxon>Eukaryota</taxon>
        <taxon>Fungi</taxon>
        <taxon>Dikarya</taxon>
        <taxon>Basidiomycota</taxon>
        <taxon>Ustilaginomycotina</taxon>
        <taxon>Ustilaginomycetes</taxon>
        <taxon>Ustilaginales</taxon>
        <taxon>Ustilaginaceae</taxon>
        <taxon>Ustilago</taxon>
    </lineage>
</organism>
<reference evidence="1 2" key="1">
    <citation type="submission" date="2018-03" db="EMBL/GenBank/DDBJ databases">
        <authorList>
            <person name="Guldener U."/>
        </authorList>
    </citation>
    <scope>NUCLEOTIDE SEQUENCE [LARGE SCALE GENOMIC DNA]</scope>
    <source>
        <strain evidence="1 2">NBRC100155</strain>
    </source>
</reference>
<proteinExistence type="predicted"/>
<dbReference type="EMBL" id="OOIN01000007">
    <property type="protein sequence ID" value="SPO24415.1"/>
    <property type="molecule type" value="Genomic_DNA"/>
</dbReference>
<keyword evidence="2" id="KW-1185">Reference proteome</keyword>
<name>A0A5C3E2R1_9BASI</name>
<evidence type="ECO:0000313" key="1">
    <source>
        <dbReference type="EMBL" id="SPO24415.1"/>
    </source>
</evidence>